<reference evidence="9 10" key="1">
    <citation type="submission" date="2024-04" db="EMBL/GenBank/DDBJ databases">
        <title>Tritrichomonas musculus Genome.</title>
        <authorList>
            <person name="Alves-Ferreira E."/>
            <person name="Grigg M."/>
            <person name="Lorenzi H."/>
            <person name="Galac M."/>
        </authorList>
    </citation>
    <scope>NUCLEOTIDE SEQUENCE [LARGE SCALE GENOMIC DNA]</scope>
    <source>
        <strain evidence="9 10">EAF2021</strain>
    </source>
</reference>
<keyword evidence="4 6" id="KW-0720">Serine protease</keyword>
<comment type="similarity">
    <text evidence="1 6">Belongs to the peptidase S8 family.</text>
</comment>
<evidence type="ECO:0000259" key="8">
    <source>
        <dbReference type="PROSITE" id="PS50026"/>
    </source>
</evidence>
<proteinExistence type="inferred from homology"/>
<keyword evidence="7" id="KW-1133">Transmembrane helix</keyword>
<feature type="transmembrane region" description="Helical" evidence="7">
    <location>
        <begin position="998"/>
        <end position="1020"/>
    </location>
</feature>
<comment type="caution">
    <text evidence="5">Lacks conserved residue(s) required for the propagation of feature annotation.</text>
</comment>
<evidence type="ECO:0000313" key="10">
    <source>
        <dbReference type="Proteomes" id="UP001470230"/>
    </source>
</evidence>
<dbReference type="PANTHER" id="PTHR43399:SF4">
    <property type="entry name" value="CELL WALL-ASSOCIATED PROTEASE"/>
    <property type="match status" value="1"/>
</dbReference>
<keyword evidence="2 6" id="KW-0645">Protease</keyword>
<dbReference type="Gene3D" id="2.60.120.380">
    <property type="match status" value="1"/>
</dbReference>
<dbReference type="InterPro" id="IPR036852">
    <property type="entry name" value="Peptidase_S8/S53_dom_sf"/>
</dbReference>
<dbReference type="Pfam" id="PF00082">
    <property type="entry name" value="Peptidase_S8"/>
    <property type="match status" value="1"/>
</dbReference>
<comment type="caution">
    <text evidence="9">The sequence shown here is derived from an EMBL/GenBank/DDBJ whole genome shotgun (WGS) entry which is preliminary data.</text>
</comment>
<organism evidence="9 10">
    <name type="scientific">Tritrichomonas musculus</name>
    <dbReference type="NCBI Taxonomy" id="1915356"/>
    <lineage>
        <taxon>Eukaryota</taxon>
        <taxon>Metamonada</taxon>
        <taxon>Parabasalia</taxon>
        <taxon>Tritrichomonadida</taxon>
        <taxon>Tritrichomonadidae</taxon>
        <taxon>Tritrichomonas</taxon>
    </lineage>
</organism>
<dbReference type="PANTHER" id="PTHR43399">
    <property type="entry name" value="SUBTILISIN-RELATED"/>
    <property type="match status" value="1"/>
</dbReference>
<evidence type="ECO:0000256" key="6">
    <source>
        <dbReference type="PROSITE-ProRule" id="PRU01240"/>
    </source>
</evidence>
<sequence>MNYFPPATKISIIQPYNGKNLLSISPGWYFVQLITSILMSRLKEIQSLSNLTFTTRYQVYPGCYSFYLTEKQLILLNQYKELNVIPYPTDKYQPNKEILLSDETGRCKVKSIPKWEPKDRSYNFSILSEDIYIVNTSCFSLLPDPRIEYLAPYSGKKPQNRYITGFIQSGSQEGVFENGSLVSPHPLFNLGIHGEGQILSITDTGVDFNHPFFFDPAVSIQINTTMENHRKIKKYYNFAKENDGPNGHGTHCAGILTGESYIAESGLILYSGMAPKARLVVVDVGYGGRDLDGEFNQFEMFDLLREDGVSISSNSWGFEACEDTKMDTAAYDYISYLHPDILLVFAAGNEGNRRQRFYTINSPGDSKNILSVGGLSQTRLRSIESAKQWKLEINGNRYVLAASSYGLNPLQTTRGYPMRKLANLTIIDLDDQKSTQNYTNKIVFLDDTDKADLFCSTFMQMQGTHGIPEAVIHIQTNYSICNNTKFNFTIFELNDQAGNSTQEDKNLAVSLKGQIKLASTASIHEHLPESSREMSLGGYSSRGPSPLGLCKPDIVVPGFVTSSSALKKQLTPDCLSVKWGTSMATAAAAGSCSLVRQYFTDGFYPNRVKSEVKSFAPMSYLIRAVMVNSASPFDSDNYGPNIMTGFGSPNLSSSLLQPLRIVKNHSILANSKHRYEINLNQNNDSLRVTMGYIDPPLSLSSAVPLFADLDLLVVSPSGRVFIGNERPNNQTEMANTIERVIVRKEQIEVGKYVILVLSNNFSDPDLDTINYSLVINGPFDHFDFQSNPEEPAPILDDRACEFKCLNNGVCGSSGICVCDDDHAGFDCSIEFKEMSFENDGLIQMVPVENQYFKVPVKKFDTRVNISITAEIHSNNDKRSSLLIYASDNKFSSISDVNVLSIQLNAKKKEALNITVSPSQKDEPDFALFLALKIVSYQNVNVSITFKMVDFPVNESEISQPPSFQYSIPSENSIPSQIFEKSNSKSAERGGKGLYKISLLLACVMAALCIALIALIVVFFMQKRLEINQFYSREDEPSLVANNGNMLL</sequence>
<dbReference type="PROSITE" id="PS00137">
    <property type="entry name" value="SUBTILASE_HIS"/>
    <property type="match status" value="1"/>
</dbReference>
<dbReference type="InterPro" id="IPR000742">
    <property type="entry name" value="EGF"/>
</dbReference>
<evidence type="ECO:0000313" key="9">
    <source>
        <dbReference type="EMBL" id="KAK8835916.1"/>
    </source>
</evidence>
<dbReference type="PROSITE" id="PS51892">
    <property type="entry name" value="SUBTILASE"/>
    <property type="match status" value="1"/>
</dbReference>
<accession>A0ABR2GPW2</accession>
<keyword evidence="5" id="KW-0245">EGF-like domain</keyword>
<dbReference type="EMBL" id="JAPFFF010000072">
    <property type="protein sequence ID" value="KAK8835916.1"/>
    <property type="molecule type" value="Genomic_DNA"/>
</dbReference>
<dbReference type="CDD" id="cd04842">
    <property type="entry name" value="Peptidases_S8_Kp43_protease"/>
    <property type="match status" value="1"/>
</dbReference>
<feature type="active site" description="Charge relay system" evidence="6">
    <location>
        <position position="248"/>
    </location>
</feature>
<feature type="disulfide bond" evidence="5">
    <location>
        <begin position="818"/>
        <end position="827"/>
    </location>
</feature>
<dbReference type="Gene3D" id="3.40.50.200">
    <property type="entry name" value="Peptidase S8/S53 domain"/>
    <property type="match status" value="2"/>
</dbReference>
<dbReference type="PRINTS" id="PR00723">
    <property type="entry name" value="SUBTILISIN"/>
</dbReference>
<keyword evidence="7" id="KW-0812">Transmembrane</keyword>
<gene>
    <name evidence="9" type="ORF">M9Y10_040295</name>
</gene>
<keyword evidence="10" id="KW-1185">Reference proteome</keyword>
<feature type="active site" description="Charge relay system" evidence="6">
    <location>
        <position position="582"/>
    </location>
</feature>
<feature type="domain" description="EGF-like" evidence="8">
    <location>
        <begin position="796"/>
        <end position="828"/>
    </location>
</feature>
<dbReference type="InterPro" id="IPR008979">
    <property type="entry name" value="Galactose-bd-like_sf"/>
</dbReference>
<evidence type="ECO:0000256" key="7">
    <source>
        <dbReference type="SAM" id="Phobius"/>
    </source>
</evidence>
<feature type="active site" description="Charge relay system" evidence="6">
    <location>
        <position position="203"/>
    </location>
</feature>
<dbReference type="InterPro" id="IPR051048">
    <property type="entry name" value="Peptidase_S8/S53_subtilisin"/>
</dbReference>
<dbReference type="InterPro" id="IPR015500">
    <property type="entry name" value="Peptidase_S8_subtilisin-rel"/>
</dbReference>
<dbReference type="InterPro" id="IPR000209">
    <property type="entry name" value="Peptidase_S8/S53_dom"/>
</dbReference>
<keyword evidence="3 6" id="KW-0378">Hydrolase</keyword>
<dbReference type="InterPro" id="IPR022398">
    <property type="entry name" value="Peptidase_S8_His-AS"/>
</dbReference>
<dbReference type="PROSITE" id="PS50026">
    <property type="entry name" value="EGF_3"/>
    <property type="match status" value="1"/>
</dbReference>
<name>A0ABR2GPW2_9EUKA</name>
<feature type="disulfide bond" evidence="5">
    <location>
        <begin position="800"/>
        <end position="810"/>
    </location>
</feature>
<evidence type="ECO:0000256" key="5">
    <source>
        <dbReference type="PROSITE-ProRule" id="PRU00076"/>
    </source>
</evidence>
<dbReference type="PROSITE" id="PS00022">
    <property type="entry name" value="EGF_1"/>
    <property type="match status" value="1"/>
</dbReference>
<evidence type="ECO:0000256" key="4">
    <source>
        <dbReference type="ARBA" id="ARBA00022825"/>
    </source>
</evidence>
<dbReference type="SUPFAM" id="SSF52743">
    <property type="entry name" value="Subtilisin-like"/>
    <property type="match status" value="1"/>
</dbReference>
<dbReference type="InterPro" id="IPR034058">
    <property type="entry name" value="TagA/B/C/D_pept_dom"/>
</dbReference>
<dbReference type="SUPFAM" id="SSF49785">
    <property type="entry name" value="Galactose-binding domain-like"/>
    <property type="match status" value="1"/>
</dbReference>
<keyword evidence="5" id="KW-1015">Disulfide bond</keyword>
<evidence type="ECO:0000256" key="2">
    <source>
        <dbReference type="ARBA" id="ARBA00022670"/>
    </source>
</evidence>
<keyword evidence="7" id="KW-0472">Membrane</keyword>
<dbReference type="Proteomes" id="UP001470230">
    <property type="component" value="Unassembled WGS sequence"/>
</dbReference>
<evidence type="ECO:0000256" key="1">
    <source>
        <dbReference type="ARBA" id="ARBA00011073"/>
    </source>
</evidence>
<evidence type="ECO:0000256" key="3">
    <source>
        <dbReference type="ARBA" id="ARBA00022801"/>
    </source>
</evidence>
<protein>
    <recommendedName>
        <fullName evidence="8">EGF-like domain-containing protein</fullName>
    </recommendedName>
</protein>